<dbReference type="OrthoDB" id="5100408at2759"/>
<evidence type="ECO:0000313" key="3">
    <source>
        <dbReference type="Proteomes" id="UP001140502"/>
    </source>
</evidence>
<evidence type="ECO:0000256" key="1">
    <source>
        <dbReference type="SAM" id="MobiDB-lite"/>
    </source>
</evidence>
<protein>
    <submittedName>
        <fullName evidence="2">Uncharacterized protein</fullName>
    </submittedName>
</protein>
<proteinExistence type="predicted"/>
<keyword evidence="3" id="KW-1185">Reference proteome</keyword>
<comment type="caution">
    <text evidence="2">The sequence shown here is derived from an EMBL/GenBank/DDBJ whole genome shotgun (WGS) entry which is preliminary data.</text>
</comment>
<feature type="region of interest" description="Disordered" evidence="1">
    <location>
        <begin position="51"/>
        <end position="72"/>
    </location>
</feature>
<name>A0A9W8W384_9HYPO</name>
<sequence length="262" mass="28927">MPKAQNPNWAGYWEPTPRNQAAAISRADRVTAVYDREVAFRQSQRDALIITPRDGEQRGQKREADFSTDDDSDCDIFHTPKAMCMKLDDEDEIETLDIGILAEYSDAETEQQQENENIASQTPPIRGELLDIQKLLATMEDKMQSLDKTTEKHVGDINHLLPRVTKLTGAGQAAMKKVDMLAKSLVIVNNNTAGLMEAQEACSAVNREVLSLCGAMLGLVEQTRAAQVENRAAISSLQRELSEIRSGGSTRRAFILSRGHGG</sequence>
<dbReference type="EMBL" id="JAPEUR010000475">
    <property type="protein sequence ID" value="KAJ4308964.1"/>
    <property type="molecule type" value="Genomic_DNA"/>
</dbReference>
<evidence type="ECO:0000313" key="2">
    <source>
        <dbReference type="EMBL" id="KAJ4308964.1"/>
    </source>
</evidence>
<gene>
    <name evidence="2" type="ORF">N0V84_011781</name>
</gene>
<dbReference type="Proteomes" id="UP001140502">
    <property type="component" value="Unassembled WGS sequence"/>
</dbReference>
<dbReference type="AlphaFoldDB" id="A0A9W8W384"/>
<accession>A0A9W8W384</accession>
<feature type="compositionally biased region" description="Basic and acidic residues" evidence="1">
    <location>
        <begin position="53"/>
        <end position="65"/>
    </location>
</feature>
<reference evidence="2" key="1">
    <citation type="submission" date="2022-10" db="EMBL/GenBank/DDBJ databases">
        <title>Tapping the CABI collections for fungal endophytes: first genome assemblies for Collariella, Neodidymelliopsis, Ascochyta clinopodiicola, Didymella pomorum, Didymosphaeria variabile, Neocosmospora piperis and Neocucurbitaria cava.</title>
        <authorList>
            <person name="Hill R."/>
        </authorList>
    </citation>
    <scope>NUCLEOTIDE SEQUENCE</scope>
    <source>
        <strain evidence="2">IMI 366586</strain>
    </source>
</reference>
<organism evidence="2 3">
    <name type="scientific">Fusarium piperis</name>
    <dbReference type="NCBI Taxonomy" id="1435070"/>
    <lineage>
        <taxon>Eukaryota</taxon>
        <taxon>Fungi</taxon>
        <taxon>Dikarya</taxon>
        <taxon>Ascomycota</taxon>
        <taxon>Pezizomycotina</taxon>
        <taxon>Sordariomycetes</taxon>
        <taxon>Hypocreomycetidae</taxon>
        <taxon>Hypocreales</taxon>
        <taxon>Nectriaceae</taxon>
        <taxon>Fusarium</taxon>
        <taxon>Fusarium solani species complex</taxon>
    </lineage>
</organism>